<sequence length="344" mass="38076">MLDGLRLVAALMVVAYHFIAYDRGTVLPWGAGAERVFPWLSLPASYGWLGVQLFFLISGFVICLSAWGRTPGEFLRSRVIRLYPAYWAAALLTFAVLSLWPVVREPVGVSDLLVNLTMLQEPLGVRPVDAVYWTLWVEARFYLLFAIVVWRGLTPRSATLFGYGWLVAAAVATQADVPALDVIVMPRHAPYFVAGIALFLVHRGGGHVTLWALCGAAFLMAQHDVAGQVVHVSRDVLGRPLPVAPALLLLAAIFAIMALVATGRADRIRWRWLTVAGTLTYPLYLVHEYAGWTLIAALHPHLPRYATLAIVVAVVTAAAWLLHRYVERPAAQLLRRHLTRPLPR</sequence>
<dbReference type="PANTHER" id="PTHR23028:SF53">
    <property type="entry name" value="ACYL_TRANSF_3 DOMAIN-CONTAINING PROTEIN"/>
    <property type="match status" value="1"/>
</dbReference>
<dbReference type="AlphaFoldDB" id="A0A2T0SIY8"/>
<keyword evidence="1" id="KW-0472">Membrane</keyword>
<feature type="transmembrane region" description="Helical" evidence="1">
    <location>
        <begin position="7"/>
        <end position="26"/>
    </location>
</feature>
<organism evidence="3 4">
    <name type="scientific">Pseudosporangium ferrugineum</name>
    <dbReference type="NCBI Taxonomy" id="439699"/>
    <lineage>
        <taxon>Bacteria</taxon>
        <taxon>Bacillati</taxon>
        <taxon>Actinomycetota</taxon>
        <taxon>Actinomycetes</taxon>
        <taxon>Micromonosporales</taxon>
        <taxon>Micromonosporaceae</taxon>
        <taxon>Pseudosporangium</taxon>
    </lineage>
</organism>
<gene>
    <name evidence="3" type="ORF">CLV70_101539</name>
</gene>
<dbReference type="GO" id="GO:0009103">
    <property type="term" value="P:lipopolysaccharide biosynthetic process"/>
    <property type="evidence" value="ECO:0007669"/>
    <property type="project" value="TreeGrafter"/>
</dbReference>
<keyword evidence="1" id="KW-1133">Transmembrane helix</keyword>
<evidence type="ECO:0000313" key="3">
    <source>
        <dbReference type="EMBL" id="PRY33377.1"/>
    </source>
</evidence>
<name>A0A2T0SIY8_9ACTN</name>
<feature type="transmembrane region" description="Helical" evidence="1">
    <location>
        <begin position="130"/>
        <end position="150"/>
    </location>
</feature>
<dbReference type="GO" id="GO:0016020">
    <property type="term" value="C:membrane"/>
    <property type="evidence" value="ECO:0007669"/>
    <property type="project" value="TreeGrafter"/>
</dbReference>
<feature type="transmembrane region" description="Helical" evidence="1">
    <location>
        <begin position="46"/>
        <end position="67"/>
    </location>
</feature>
<feature type="transmembrane region" description="Helical" evidence="1">
    <location>
        <begin position="79"/>
        <end position="103"/>
    </location>
</feature>
<dbReference type="EMBL" id="PVZG01000001">
    <property type="protein sequence ID" value="PRY33377.1"/>
    <property type="molecule type" value="Genomic_DNA"/>
</dbReference>
<dbReference type="GO" id="GO:0016747">
    <property type="term" value="F:acyltransferase activity, transferring groups other than amino-acyl groups"/>
    <property type="evidence" value="ECO:0007669"/>
    <property type="project" value="InterPro"/>
</dbReference>
<dbReference type="PANTHER" id="PTHR23028">
    <property type="entry name" value="ACETYLTRANSFERASE"/>
    <property type="match status" value="1"/>
</dbReference>
<evidence type="ECO:0000313" key="4">
    <source>
        <dbReference type="Proteomes" id="UP000239209"/>
    </source>
</evidence>
<feature type="domain" description="Acyltransferase 3" evidence="2">
    <location>
        <begin position="2"/>
        <end position="322"/>
    </location>
</feature>
<feature type="transmembrane region" description="Helical" evidence="1">
    <location>
        <begin position="241"/>
        <end position="261"/>
    </location>
</feature>
<keyword evidence="1" id="KW-0812">Transmembrane</keyword>
<proteinExistence type="predicted"/>
<dbReference type="Proteomes" id="UP000239209">
    <property type="component" value="Unassembled WGS sequence"/>
</dbReference>
<comment type="caution">
    <text evidence="3">The sequence shown here is derived from an EMBL/GenBank/DDBJ whole genome shotgun (WGS) entry which is preliminary data.</text>
</comment>
<evidence type="ECO:0000256" key="1">
    <source>
        <dbReference type="SAM" id="Phobius"/>
    </source>
</evidence>
<keyword evidence="4" id="KW-1185">Reference proteome</keyword>
<reference evidence="3 4" key="1">
    <citation type="submission" date="2018-03" db="EMBL/GenBank/DDBJ databases">
        <title>Genomic Encyclopedia of Archaeal and Bacterial Type Strains, Phase II (KMG-II): from individual species to whole genera.</title>
        <authorList>
            <person name="Goeker M."/>
        </authorList>
    </citation>
    <scope>NUCLEOTIDE SEQUENCE [LARGE SCALE GENOMIC DNA]</scope>
    <source>
        <strain evidence="3 4">DSM 45348</strain>
    </source>
</reference>
<dbReference type="Pfam" id="PF01757">
    <property type="entry name" value="Acyl_transf_3"/>
    <property type="match status" value="1"/>
</dbReference>
<feature type="transmembrane region" description="Helical" evidence="1">
    <location>
        <begin position="305"/>
        <end position="326"/>
    </location>
</feature>
<feature type="transmembrane region" description="Helical" evidence="1">
    <location>
        <begin position="191"/>
        <end position="221"/>
    </location>
</feature>
<protein>
    <submittedName>
        <fullName evidence="3">Peptidoglycan/LPS O-acetylase OafA/YrhL</fullName>
    </submittedName>
</protein>
<feature type="transmembrane region" description="Helical" evidence="1">
    <location>
        <begin position="268"/>
        <end position="285"/>
    </location>
</feature>
<dbReference type="InterPro" id="IPR002656">
    <property type="entry name" value="Acyl_transf_3_dom"/>
</dbReference>
<evidence type="ECO:0000259" key="2">
    <source>
        <dbReference type="Pfam" id="PF01757"/>
    </source>
</evidence>
<accession>A0A2T0SIY8</accession>
<dbReference type="InterPro" id="IPR050879">
    <property type="entry name" value="Acyltransferase_3"/>
</dbReference>